<feature type="domain" description="VOC" evidence="1">
    <location>
        <begin position="4"/>
        <end position="121"/>
    </location>
</feature>
<accession>A0ABY8ASV7</accession>
<organism evidence="2 3">
    <name type="scientific">Legionella cardiaca</name>
    <dbReference type="NCBI Taxonomy" id="1071983"/>
    <lineage>
        <taxon>Bacteria</taxon>
        <taxon>Pseudomonadati</taxon>
        <taxon>Pseudomonadota</taxon>
        <taxon>Gammaproteobacteria</taxon>
        <taxon>Legionellales</taxon>
        <taxon>Legionellaceae</taxon>
        <taxon>Legionella</taxon>
    </lineage>
</organism>
<dbReference type="InterPro" id="IPR029068">
    <property type="entry name" value="Glyas_Bleomycin-R_OHBP_Dase"/>
</dbReference>
<dbReference type="Gene3D" id="3.10.180.10">
    <property type="entry name" value="2,3-Dihydroxybiphenyl 1,2-Dioxygenase, domain 1"/>
    <property type="match status" value="1"/>
</dbReference>
<dbReference type="InterPro" id="IPR037523">
    <property type="entry name" value="VOC_core"/>
</dbReference>
<evidence type="ECO:0000313" key="3">
    <source>
        <dbReference type="Proteomes" id="UP001222087"/>
    </source>
</evidence>
<dbReference type="SUPFAM" id="SSF54593">
    <property type="entry name" value="Glyoxalase/Bleomycin resistance protein/Dihydroxybiphenyl dioxygenase"/>
    <property type="match status" value="1"/>
</dbReference>
<dbReference type="PROSITE" id="PS51819">
    <property type="entry name" value="VOC"/>
    <property type="match status" value="1"/>
</dbReference>
<dbReference type="InterPro" id="IPR004360">
    <property type="entry name" value="Glyas_Fos-R_dOase_dom"/>
</dbReference>
<gene>
    <name evidence="2" type="ORF">PXX05_02970</name>
</gene>
<sequence>MAIYLNHTIVAAHDNQASADFLAEILNLPTPKHWGPFVMVQTSNEVSLDYKNFAGEIHSQHYAFLISEDEFDEIFARIKQKKLHYWADPAQSKQGEINHHDGGRGVYFEDPNGHLMEIITRPYGAERTK</sequence>
<dbReference type="EMBL" id="CP119078">
    <property type="protein sequence ID" value="WED43757.1"/>
    <property type="molecule type" value="Genomic_DNA"/>
</dbReference>
<evidence type="ECO:0000259" key="1">
    <source>
        <dbReference type="PROSITE" id="PS51819"/>
    </source>
</evidence>
<name>A0ABY8ASV7_9GAMM</name>
<evidence type="ECO:0000313" key="2">
    <source>
        <dbReference type="EMBL" id="WED43757.1"/>
    </source>
</evidence>
<dbReference type="Pfam" id="PF00903">
    <property type="entry name" value="Glyoxalase"/>
    <property type="match status" value="1"/>
</dbReference>
<proteinExistence type="predicted"/>
<keyword evidence="3" id="KW-1185">Reference proteome</keyword>
<dbReference type="CDD" id="cd08351">
    <property type="entry name" value="ChaP_like"/>
    <property type="match status" value="1"/>
</dbReference>
<reference evidence="2 3" key="1">
    <citation type="submission" date="2023-02" db="EMBL/GenBank/DDBJ databases">
        <title>Genome Sequence of L. cardiaca H63T.</title>
        <authorList>
            <person name="Lopez A.E."/>
            <person name="Cianciotto N.P."/>
        </authorList>
    </citation>
    <scope>NUCLEOTIDE SEQUENCE [LARGE SCALE GENOMIC DNA]</scope>
    <source>
        <strain evidence="2 3">H63</strain>
    </source>
</reference>
<dbReference type="RefSeq" id="WP_275089571.1">
    <property type="nucleotide sequence ID" value="NZ_CP119078.1"/>
</dbReference>
<dbReference type="Proteomes" id="UP001222087">
    <property type="component" value="Chromosome"/>
</dbReference>
<protein>
    <submittedName>
        <fullName evidence="2">VOC family protein</fullName>
    </submittedName>
</protein>